<dbReference type="eggNOG" id="COG5662">
    <property type="taxonomic scope" value="Bacteria"/>
</dbReference>
<keyword evidence="4" id="KW-0472">Membrane</keyword>
<accession>D1ACI7</accession>
<dbReference type="OrthoDB" id="5242431at2"/>
<feature type="domain" description="Putative zinc-finger" evidence="3">
    <location>
        <begin position="10"/>
        <end position="37"/>
    </location>
</feature>
<name>D1ACI7_THECD</name>
<dbReference type="RefSeq" id="WP_012854030.1">
    <property type="nucleotide sequence ID" value="NC_013510.1"/>
</dbReference>
<keyword evidence="1" id="KW-0805">Transcription regulation</keyword>
<keyword evidence="5" id="KW-1185">Reference proteome</keyword>
<gene>
    <name evidence="4" type="ordered locus">Tcur_3713</name>
</gene>
<dbReference type="EMBL" id="CP001738">
    <property type="protein sequence ID" value="ACY99246.1"/>
    <property type="molecule type" value="Genomic_DNA"/>
</dbReference>
<proteinExistence type="predicted"/>
<evidence type="ECO:0000256" key="2">
    <source>
        <dbReference type="ARBA" id="ARBA00023163"/>
    </source>
</evidence>
<protein>
    <submittedName>
        <fullName evidence="4">Putative transmembrane anti-sigma factor</fullName>
    </submittedName>
</protein>
<reference evidence="4 5" key="1">
    <citation type="journal article" date="2011" name="Stand. Genomic Sci.">
        <title>Complete genome sequence of Thermomonospora curvata type strain (B9).</title>
        <authorList>
            <person name="Chertkov O."/>
            <person name="Sikorski J."/>
            <person name="Nolan M."/>
            <person name="Lapidus A."/>
            <person name="Lucas S."/>
            <person name="Del Rio T.G."/>
            <person name="Tice H."/>
            <person name="Cheng J.F."/>
            <person name="Goodwin L."/>
            <person name="Pitluck S."/>
            <person name="Liolios K."/>
            <person name="Ivanova N."/>
            <person name="Mavromatis K."/>
            <person name="Mikhailova N."/>
            <person name="Ovchinnikova G."/>
            <person name="Pati A."/>
            <person name="Chen A."/>
            <person name="Palaniappan K."/>
            <person name="Djao O.D."/>
            <person name="Land M."/>
            <person name="Hauser L."/>
            <person name="Chang Y.J."/>
            <person name="Jeffries C.D."/>
            <person name="Brettin T."/>
            <person name="Han C."/>
            <person name="Detter J.C."/>
            <person name="Rohde M."/>
            <person name="Goker M."/>
            <person name="Woyke T."/>
            <person name="Bristow J."/>
            <person name="Eisen J.A."/>
            <person name="Markowitz V."/>
            <person name="Hugenholtz P."/>
            <person name="Klenk H.P."/>
            <person name="Kyrpides N.C."/>
        </authorList>
    </citation>
    <scope>NUCLEOTIDE SEQUENCE [LARGE SCALE GENOMIC DNA]</scope>
    <source>
        <strain evidence="5">ATCC 19995 / DSM 43183 / JCM 3096 / KCTC 9072 / NBRC 15933 / NCIMB 10081 / Henssen B9</strain>
    </source>
</reference>
<evidence type="ECO:0000259" key="3">
    <source>
        <dbReference type="Pfam" id="PF13490"/>
    </source>
</evidence>
<dbReference type="STRING" id="471852.Tcur_3713"/>
<evidence type="ECO:0000256" key="1">
    <source>
        <dbReference type="ARBA" id="ARBA00023015"/>
    </source>
</evidence>
<organism evidence="4 5">
    <name type="scientific">Thermomonospora curvata (strain ATCC 19995 / DSM 43183 / JCM 3096 / KCTC 9072 / NBRC 15933 / NCIMB 10081 / Henssen B9)</name>
    <dbReference type="NCBI Taxonomy" id="471852"/>
    <lineage>
        <taxon>Bacteria</taxon>
        <taxon>Bacillati</taxon>
        <taxon>Actinomycetota</taxon>
        <taxon>Actinomycetes</taxon>
        <taxon>Streptosporangiales</taxon>
        <taxon>Thermomonosporaceae</taxon>
        <taxon>Thermomonospora</taxon>
    </lineage>
</organism>
<dbReference type="InterPro" id="IPR027383">
    <property type="entry name" value="Znf_put"/>
</dbReference>
<sequence>MDGRVEHTDVGAYVLGLLEEDDRRAFEEHLAGCARCRAELERLSGPAEALRRIRDEGGDGGR</sequence>
<keyword evidence="4" id="KW-0812">Transmembrane</keyword>
<dbReference type="KEGG" id="tcu:Tcur_3713"/>
<evidence type="ECO:0000313" key="5">
    <source>
        <dbReference type="Proteomes" id="UP000001918"/>
    </source>
</evidence>
<keyword evidence="2" id="KW-0804">Transcription</keyword>
<dbReference type="HOGENOM" id="CLU_2902820_0_0_11"/>
<dbReference type="InterPro" id="IPR041916">
    <property type="entry name" value="Anti_sigma_zinc_sf"/>
</dbReference>
<dbReference type="Gene3D" id="1.10.10.1320">
    <property type="entry name" value="Anti-sigma factor, zinc-finger domain"/>
    <property type="match status" value="1"/>
</dbReference>
<evidence type="ECO:0000313" key="4">
    <source>
        <dbReference type="EMBL" id="ACY99246.1"/>
    </source>
</evidence>
<dbReference type="Pfam" id="PF13490">
    <property type="entry name" value="zf-HC2"/>
    <property type="match status" value="1"/>
</dbReference>
<dbReference type="Proteomes" id="UP000001918">
    <property type="component" value="Chromosome"/>
</dbReference>
<dbReference type="AlphaFoldDB" id="D1ACI7"/>